<dbReference type="GeneTree" id="ENSGT00940000160206"/>
<feature type="compositionally biased region" description="Polar residues" evidence="4">
    <location>
        <begin position="351"/>
        <end position="373"/>
    </location>
</feature>
<dbReference type="AlphaFoldDB" id="A0A8C5M1L6"/>
<dbReference type="OrthoDB" id="4062651at2759"/>
<dbReference type="InterPro" id="IPR011009">
    <property type="entry name" value="Kinase-like_dom_sf"/>
</dbReference>
<evidence type="ECO:0000313" key="6">
    <source>
        <dbReference type="Ensembl" id="ENSLLEP00000007308.1"/>
    </source>
</evidence>
<feature type="compositionally biased region" description="Polar residues" evidence="4">
    <location>
        <begin position="579"/>
        <end position="603"/>
    </location>
</feature>
<evidence type="ECO:0000256" key="4">
    <source>
        <dbReference type="SAM" id="MobiDB-lite"/>
    </source>
</evidence>
<dbReference type="Pfam" id="PF00069">
    <property type="entry name" value="Pkinase"/>
    <property type="match status" value="1"/>
</dbReference>
<feature type="domain" description="Protein kinase" evidence="5">
    <location>
        <begin position="14"/>
        <end position="281"/>
    </location>
</feature>
<dbReference type="Ensembl" id="ENSLLET00000007609.1">
    <property type="protein sequence ID" value="ENSLLEP00000007308.1"/>
    <property type="gene ID" value="ENSLLEG00000004626.1"/>
</dbReference>
<reference evidence="6" key="1">
    <citation type="submission" date="2025-08" db="UniProtKB">
        <authorList>
            <consortium name="Ensembl"/>
        </authorList>
    </citation>
    <scope>IDENTIFICATION</scope>
</reference>
<dbReference type="PANTHER" id="PTHR44329:SF297">
    <property type="entry name" value="RECEPTOR-INTERACTING SERINE_THREONINE-PROTEIN KINASE 3"/>
    <property type="match status" value="1"/>
</dbReference>
<dbReference type="InterPro" id="IPR008271">
    <property type="entry name" value="Ser/Thr_kinase_AS"/>
</dbReference>
<feature type="region of interest" description="Disordered" evidence="4">
    <location>
        <begin position="351"/>
        <end position="374"/>
    </location>
</feature>
<sequence length="603" mass="68015">MNRNEFKCIQWDSLKEVEMVGSGSFGNIYKARHDQWEMLVAVKELKGDVSQELLSEAKKMHSASSGPNLITLFGIMKNTTKDTTEGRQGIVMEYMALGSLDSQLKHFPKDAWALKFRILHEVAVGMNWLHNLLPPLLHLDLKPKNILLDEDLHVKISDFGLSKFTQGSSNCGGELGGTLEYMPPEAFQQGYQAHQSFDVYSFGILSCVVLTGNEPYSGAIPHLIPLLIPRGDRPLIDTLEKEASVVKFIDQAVQFTKQCWHNEKQKRPSFKECCKAWEEYYSAHKIDIIKAVVSLQEKICKGAVPGSPSTLSIASSNMTDVLERFEMNLHITEEPSAKLYAAPVMGNSVNSQKTSYSPVSQNPQHQIPQQNRPQPAVLDTGYRTQTPWPGISTIHQQHYNPAVARYLQQVYPEPPPSNFSSPWTTESMRFQRSSHTPMFWNPQQMPQQHRPQTQRVYHGTSTQFSPTDRWMHSSLQPGYQRPEFQPNPLPFSSINIYGDTDGMQIGHNNVMNITHPTPKTRKSSTRSKTLTQQRSNPTTMDERPQHTPNTQGPMQAETGPSQEDVRRSQTALVDHHHSPSSQNNATAPNKSSITQIYPPTNPH</sequence>
<feature type="compositionally biased region" description="Polar residues" evidence="4">
    <location>
        <begin position="546"/>
        <end position="561"/>
    </location>
</feature>
<dbReference type="SMART" id="SM00220">
    <property type="entry name" value="S_TKc"/>
    <property type="match status" value="1"/>
</dbReference>
<reference evidence="6" key="2">
    <citation type="submission" date="2025-09" db="UniProtKB">
        <authorList>
            <consortium name="Ensembl"/>
        </authorList>
    </citation>
    <scope>IDENTIFICATION</scope>
</reference>
<evidence type="ECO:0000256" key="1">
    <source>
        <dbReference type="ARBA" id="ARBA00022741"/>
    </source>
</evidence>
<accession>A0A8C5M1L6</accession>
<dbReference type="PROSITE" id="PS50011">
    <property type="entry name" value="PROTEIN_KINASE_DOM"/>
    <property type="match status" value="1"/>
</dbReference>
<dbReference type="InterPro" id="IPR051681">
    <property type="entry name" value="Ser/Thr_Kinases-Pseudokinases"/>
</dbReference>
<evidence type="ECO:0000313" key="7">
    <source>
        <dbReference type="Proteomes" id="UP000694569"/>
    </source>
</evidence>
<keyword evidence="7" id="KW-1185">Reference proteome</keyword>
<dbReference type="SUPFAM" id="SSF56112">
    <property type="entry name" value="Protein kinase-like (PK-like)"/>
    <property type="match status" value="1"/>
</dbReference>
<dbReference type="Gene3D" id="1.10.510.10">
    <property type="entry name" value="Transferase(Phosphotransferase) domain 1"/>
    <property type="match status" value="1"/>
</dbReference>
<evidence type="ECO:0000259" key="5">
    <source>
        <dbReference type="PROSITE" id="PS50011"/>
    </source>
</evidence>
<name>A0A8C5M1L6_9ANUR</name>
<protein>
    <recommendedName>
        <fullName evidence="5">Protein kinase domain-containing protein</fullName>
    </recommendedName>
</protein>
<feature type="region of interest" description="Disordered" evidence="4">
    <location>
        <begin position="500"/>
        <end position="603"/>
    </location>
</feature>
<dbReference type="InterPro" id="IPR017441">
    <property type="entry name" value="Protein_kinase_ATP_BS"/>
</dbReference>
<feature type="compositionally biased region" description="Low complexity" evidence="4">
    <location>
        <begin position="526"/>
        <end position="535"/>
    </location>
</feature>
<feature type="binding site" evidence="3">
    <location>
        <position position="43"/>
    </location>
    <ligand>
        <name>ATP</name>
        <dbReference type="ChEBI" id="CHEBI:30616"/>
    </ligand>
</feature>
<feature type="compositionally biased region" description="Polar residues" evidence="4">
    <location>
        <begin position="506"/>
        <end position="517"/>
    </location>
</feature>
<dbReference type="GO" id="GO:0005524">
    <property type="term" value="F:ATP binding"/>
    <property type="evidence" value="ECO:0007669"/>
    <property type="project" value="UniProtKB-UniRule"/>
</dbReference>
<organism evidence="6 7">
    <name type="scientific">Leptobrachium leishanense</name>
    <name type="common">Leishan spiny toad</name>
    <dbReference type="NCBI Taxonomy" id="445787"/>
    <lineage>
        <taxon>Eukaryota</taxon>
        <taxon>Metazoa</taxon>
        <taxon>Chordata</taxon>
        <taxon>Craniata</taxon>
        <taxon>Vertebrata</taxon>
        <taxon>Euteleostomi</taxon>
        <taxon>Amphibia</taxon>
        <taxon>Batrachia</taxon>
        <taxon>Anura</taxon>
        <taxon>Pelobatoidea</taxon>
        <taxon>Megophryidae</taxon>
        <taxon>Leptobrachium</taxon>
    </lineage>
</organism>
<dbReference type="GO" id="GO:0004706">
    <property type="term" value="F:JUN kinase kinase kinase activity"/>
    <property type="evidence" value="ECO:0007669"/>
    <property type="project" value="TreeGrafter"/>
</dbReference>
<dbReference type="InterPro" id="IPR000719">
    <property type="entry name" value="Prot_kinase_dom"/>
</dbReference>
<keyword evidence="1 3" id="KW-0547">Nucleotide-binding</keyword>
<feature type="compositionally biased region" description="Basic and acidic residues" evidence="4">
    <location>
        <begin position="563"/>
        <end position="577"/>
    </location>
</feature>
<dbReference type="PROSITE" id="PS00108">
    <property type="entry name" value="PROTEIN_KINASE_ST"/>
    <property type="match status" value="1"/>
</dbReference>
<proteinExistence type="predicted"/>
<dbReference type="PROSITE" id="PS00107">
    <property type="entry name" value="PROTEIN_KINASE_ATP"/>
    <property type="match status" value="1"/>
</dbReference>
<dbReference type="PANTHER" id="PTHR44329">
    <property type="entry name" value="SERINE/THREONINE-PROTEIN KINASE TNNI3K-RELATED"/>
    <property type="match status" value="1"/>
</dbReference>
<evidence type="ECO:0000256" key="2">
    <source>
        <dbReference type="ARBA" id="ARBA00022840"/>
    </source>
</evidence>
<keyword evidence="2 3" id="KW-0067">ATP-binding</keyword>
<dbReference type="Proteomes" id="UP000694569">
    <property type="component" value="Unplaced"/>
</dbReference>
<evidence type="ECO:0000256" key="3">
    <source>
        <dbReference type="PROSITE-ProRule" id="PRU10141"/>
    </source>
</evidence>